<reference evidence="4" key="2">
    <citation type="submission" date="2022-12" db="EMBL/GenBank/DDBJ databases">
        <authorList>
            <person name="Sun Q."/>
            <person name="Kim S."/>
        </authorList>
    </citation>
    <scope>NUCLEOTIDE SEQUENCE</scope>
    <source>
        <strain evidence="4">KCTC 12343</strain>
    </source>
</reference>
<evidence type="ECO:0000256" key="2">
    <source>
        <dbReference type="ARBA" id="ARBA00007703"/>
    </source>
</evidence>
<name>A0AA87XXT0_9BURK</name>
<accession>A0AA87XXT0</accession>
<evidence type="ECO:0000313" key="5">
    <source>
        <dbReference type="Proteomes" id="UP000628442"/>
    </source>
</evidence>
<dbReference type="GO" id="GO:0044780">
    <property type="term" value="P:bacterial-type flagellum assembly"/>
    <property type="evidence" value="ECO:0007669"/>
    <property type="project" value="InterPro"/>
</dbReference>
<evidence type="ECO:0000313" key="4">
    <source>
        <dbReference type="EMBL" id="GGY47845.1"/>
    </source>
</evidence>
<dbReference type="Proteomes" id="UP000628442">
    <property type="component" value="Unassembled WGS sequence"/>
</dbReference>
<evidence type="ECO:0000256" key="1">
    <source>
        <dbReference type="ARBA" id="ARBA00002397"/>
    </source>
</evidence>
<evidence type="ECO:0008006" key="6">
    <source>
        <dbReference type="Google" id="ProtNLM"/>
    </source>
</evidence>
<protein>
    <recommendedName>
        <fullName evidence="6">Flagellar protein FlgN</fullName>
    </recommendedName>
</protein>
<comment type="function">
    <text evidence="1">Required for the efficient initiation of filament assembly.</text>
</comment>
<sequence>MNATVGTTGTTRQAAMTQLLQGVADDMAAYRTLLDLLEQQFDAAIRHQQERLGQLAAEIGTLVDTLESRRAERVEFATRLTGASASMAQVFTLLRPEPRARLEADWSALEQMVLAAKAASKRNGDLLAEQFTIMQRVLHGDNQTYEPA</sequence>
<comment type="caution">
    <text evidence="4">The sequence shown here is derived from an EMBL/GenBank/DDBJ whole genome shotgun (WGS) entry which is preliminary data.</text>
</comment>
<comment type="similarity">
    <text evidence="2">Belongs to the FlgN family.</text>
</comment>
<dbReference type="Gene3D" id="1.20.58.300">
    <property type="entry name" value="FlgN-like"/>
    <property type="match status" value="1"/>
</dbReference>
<keyword evidence="3" id="KW-1005">Bacterial flagellum biogenesis</keyword>
<dbReference type="Pfam" id="PF05130">
    <property type="entry name" value="FlgN"/>
    <property type="match status" value="1"/>
</dbReference>
<dbReference type="EMBL" id="BMWV01000007">
    <property type="protein sequence ID" value="GGY47845.1"/>
    <property type="molecule type" value="Genomic_DNA"/>
</dbReference>
<dbReference type="InterPro" id="IPR036679">
    <property type="entry name" value="FlgN-like_sf"/>
</dbReference>
<evidence type="ECO:0000256" key="3">
    <source>
        <dbReference type="ARBA" id="ARBA00022795"/>
    </source>
</evidence>
<gene>
    <name evidence="4" type="ORF">GCM10007387_32430</name>
</gene>
<proteinExistence type="inferred from homology"/>
<dbReference type="InterPro" id="IPR007809">
    <property type="entry name" value="FlgN-like"/>
</dbReference>
<dbReference type="AlphaFoldDB" id="A0AA87XXT0"/>
<dbReference type="SUPFAM" id="SSF140566">
    <property type="entry name" value="FlgN-like"/>
    <property type="match status" value="1"/>
</dbReference>
<organism evidence="4 5">
    <name type="scientific">Pseudoduganella albidiflava</name>
    <dbReference type="NCBI Taxonomy" id="321983"/>
    <lineage>
        <taxon>Bacteria</taxon>
        <taxon>Pseudomonadati</taxon>
        <taxon>Pseudomonadota</taxon>
        <taxon>Betaproteobacteria</taxon>
        <taxon>Burkholderiales</taxon>
        <taxon>Oxalobacteraceae</taxon>
        <taxon>Telluria group</taxon>
        <taxon>Pseudoduganella</taxon>
    </lineage>
</organism>
<reference evidence="4" key="1">
    <citation type="journal article" date="2014" name="Int. J. Syst. Evol. Microbiol.">
        <title>Complete genome sequence of Corynebacterium casei LMG S-19264T (=DSM 44701T), isolated from a smear-ripened cheese.</title>
        <authorList>
            <consortium name="US DOE Joint Genome Institute (JGI-PGF)"/>
            <person name="Walter F."/>
            <person name="Albersmeier A."/>
            <person name="Kalinowski J."/>
            <person name="Ruckert C."/>
        </authorList>
    </citation>
    <scope>NUCLEOTIDE SEQUENCE</scope>
    <source>
        <strain evidence="4">KCTC 12343</strain>
    </source>
</reference>